<dbReference type="Proteomes" id="UP000178659">
    <property type="component" value="Unassembled WGS sequence"/>
</dbReference>
<evidence type="ECO:0000313" key="2">
    <source>
        <dbReference type="EMBL" id="OGY13473.1"/>
    </source>
</evidence>
<dbReference type="AlphaFoldDB" id="A0A1G1VD70"/>
<protein>
    <recommendedName>
        <fullName evidence="4">DUF2905 domain-containing protein</fullName>
    </recommendedName>
</protein>
<feature type="transmembrane region" description="Helical" evidence="1">
    <location>
        <begin position="46"/>
        <end position="72"/>
    </location>
</feature>
<dbReference type="Pfam" id="PF11146">
    <property type="entry name" value="DUF2905"/>
    <property type="match status" value="1"/>
</dbReference>
<proteinExistence type="predicted"/>
<keyword evidence="1" id="KW-0472">Membrane</keyword>
<name>A0A1G1VD70_9BACT</name>
<organism evidence="2 3">
    <name type="scientific">Candidatus Blackburnbacteria bacterium RIFCSPLOWO2_01_FULL_40_20</name>
    <dbReference type="NCBI Taxonomy" id="1797519"/>
    <lineage>
        <taxon>Bacteria</taxon>
        <taxon>Candidatus Blackburniibacteriota</taxon>
    </lineage>
</organism>
<gene>
    <name evidence="2" type="ORF">A3A77_00070</name>
</gene>
<dbReference type="PANTHER" id="PTHR36443:SF1">
    <property type="entry name" value="BSR5223 PROTEIN"/>
    <property type="match status" value="1"/>
</dbReference>
<dbReference type="InterPro" id="IPR021320">
    <property type="entry name" value="DUF2905"/>
</dbReference>
<keyword evidence="1" id="KW-1133">Transmembrane helix</keyword>
<dbReference type="EMBL" id="MHCC01000014">
    <property type="protein sequence ID" value="OGY13473.1"/>
    <property type="molecule type" value="Genomic_DNA"/>
</dbReference>
<evidence type="ECO:0008006" key="4">
    <source>
        <dbReference type="Google" id="ProtNLM"/>
    </source>
</evidence>
<feature type="transmembrane region" description="Helical" evidence="1">
    <location>
        <begin position="7"/>
        <end position="26"/>
    </location>
</feature>
<accession>A0A1G1VD70</accession>
<sequence length="74" mass="8356">MLQELGRVIIIIGIVLVVIGSLFWFFGKLPFLGKLPGDFLLQRDNFSLYAPITTMIILSVFLSIILTIISFLKK</sequence>
<comment type="caution">
    <text evidence="2">The sequence shown here is derived from an EMBL/GenBank/DDBJ whole genome shotgun (WGS) entry which is preliminary data.</text>
</comment>
<evidence type="ECO:0000256" key="1">
    <source>
        <dbReference type="SAM" id="Phobius"/>
    </source>
</evidence>
<evidence type="ECO:0000313" key="3">
    <source>
        <dbReference type="Proteomes" id="UP000178659"/>
    </source>
</evidence>
<reference evidence="2 3" key="1">
    <citation type="journal article" date="2016" name="Nat. Commun.">
        <title>Thousands of microbial genomes shed light on interconnected biogeochemical processes in an aquifer system.</title>
        <authorList>
            <person name="Anantharaman K."/>
            <person name="Brown C.T."/>
            <person name="Hug L.A."/>
            <person name="Sharon I."/>
            <person name="Castelle C.J."/>
            <person name="Probst A.J."/>
            <person name="Thomas B.C."/>
            <person name="Singh A."/>
            <person name="Wilkins M.J."/>
            <person name="Karaoz U."/>
            <person name="Brodie E.L."/>
            <person name="Williams K.H."/>
            <person name="Hubbard S.S."/>
            <person name="Banfield J.F."/>
        </authorList>
    </citation>
    <scope>NUCLEOTIDE SEQUENCE [LARGE SCALE GENOMIC DNA]</scope>
</reference>
<keyword evidence="1" id="KW-0812">Transmembrane</keyword>
<dbReference type="PANTHER" id="PTHR36443">
    <property type="entry name" value="BSR5223 PROTEIN"/>
    <property type="match status" value="1"/>
</dbReference>